<dbReference type="AlphaFoldDB" id="A0A383D4F4"/>
<proteinExistence type="predicted"/>
<accession>A0A383D4F4</accession>
<feature type="non-terminal residue" evidence="1">
    <location>
        <position position="148"/>
    </location>
</feature>
<gene>
    <name evidence="1" type="ORF">METZ01_LOCUS492048</name>
</gene>
<organism evidence="1">
    <name type="scientific">marine metagenome</name>
    <dbReference type="NCBI Taxonomy" id="408172"/>
    <lineage>
        <taxon>unclassified sequences</taxon>
        <taxon>metagenomes</taxon>
        <taxon>ecological metagenomes</taxon>
    </lineage>
</organism>
<name>A0A383D4F4_9ZZZZ</name>
<dbReference type="EMBL" id="UINC01214110">
    <property type="protein sequence ID" value="SVE39194.1"/>
    <property type="molecule type" value="Genomic_DNA"/>
</dbReference>
<protein>
    <submittedName>
        <fullName evidence="1">Uncharacterized protein</fullName>
    </submittedName>
</protein>
<evidence type="ECO:0000313" key="1">
    <source>
        <dbReference type="EMBL" id="SVE39194.1"/>
    </source>
</evidence>
<sequence>MKKATLIAMVVTLSTVMFAGVNVTWGNTYAENATTGKLGSDAHFGVWFDVNDATSVGWENGLKVGVSGPADTSLRLGYDSGTSLGVGWNYDFGGGGKGWSTTLGTAIDFGLTDVAAVAAVADNPDTDADETVIGVTGATQGDFSITVN</sequence>
<reference evidence="1" key="1">
    <citation type="submission" date="2018-05" db="EMBL/GenBank/DDBJ databases">
        <authorList>
            <person name="Lanie J.A."/>
            <person name="Ng W.-L."/>
            <person name="Kazmierczak K.M."/>
            <person name="Andrzejewski T.M."/>
            <person name="Davidsen T.M."/>
            <person name="Wayne K.J."/>
            <person name="Tettelin H."/>
            <person name="Glass J.I."/>
            <person name="Rusch D."/>
            <person name="Podicherti R."/>
            <person name="Tsui H.-C.T."/>
            <person name="Winkler M.E."/>
        </authorList>
    </citation>
    <scope>NUCLEOTIDE SEQUENCE</scope>
</reference>